<dbReference type="PANTHER" id="PTHR42734:SF9">
    <property type="entry name" value="ZINC IMPORT ATP-BINDING PROTEIN ZNUC"/>
    <property type="match status" value="1"/>
</dbReference>
<dbReference type="GO" id="GO:0006829">
    <property type="term" value="P:zinc ion transport"/>
    <property type="evidence" value="ECO:0007669"/>
    <property type="project" value="UniProtKB-KW"/>
</dbReference>
<dbReference type="EMBL" id="CACVAY010000084">
    <property type="protein sequence ID" value="CAA6818062.1"/>
    <property type="molecule type" value="Genomic_DNA"/>
</dbReference>
<dbReference type="SMART" id="SM00382">
    <property type="entry name" value="AAA"/>
    <property type="match status" value="1"/>
</dbReference>
<keyword evidence="8" id="KW-0406">Ion transport</keyword>
<dbReference type="Gene3D" id="3.40.50.300">
    <property type="entry name" value="P-loop containing nucleotide triphosphate hydrolases"/>
    <property type="match status" value="1"/>
</dbReference>
<evidence type="ECO:0000313" key="11">
    <source>
        <dbReference type="EMBL" id="CAA6818062.1"/>
    </source>
</evidence>
<name>A0A6S6TB54_9GAMM</name>
<evidence type="ECO:0000256" key="7">
    <source>
        <dbReference type="ARBA" id="ARBA00022967"/>
    </source>
</evidence>
<dbReference type="InterPro" id="IPR027417">
    <property type="entry name" value="P-loop_NTPase"/>
</dbReference>
<evidence type="ECO:0000256" key="4">
    <source>
        <dbReference type="ARBA" id="ARBA00022833"/>
    </source>
</evidence>
<sequence>MTEQLVSLTNIAFSIGERVILHDISLELQRGKILTIIGPNGAGKSTLLRILLGLESNYTGKVGLADGITLGYVPQKVAVDPQIPLSVERFLLLACSTIPESFATTLEQVGVAHLLPQKVTSLSGGEFQRVLLARALLREPDLLVLDEPAQGVDMQGQASLYGLLDELVDEHGFGVLMVSHDLHVVMANTDDVLCLNQHICCSGHPEAVSRHPEYMRLFGDQSTENIGIYTHHHDHEHDLQGNVCPHGHECSKFGDEKHG</sequence>
<keyword evidence="3" id="KW-0547">Nucleotide-binding</keyword>
<dbReference type="PANTHER" id="PTHR42734">
    <property type="entry name" value="METAL TRANSPORT SYSTEM ATP-BINDING PROTEIN TM_0124-RELATED"/>
    <property type="match status" value="1"/>
</dbReference>
<keyword evidence="7" id="KW-1278">Translocase</keyword>
<keyword evidence="4" id="KW-0862">Zinc</keyword>
<gene>
    <name evidence="11" type="ORF">HELGO_WM4902</name>
</gene>
<dbReference type="PROSITE" id="PS00211">
    <property type="entry name" value="ABC_TRANSPORTER_1"/>
    <property type="match status" value="1"/>
</dbReference>
<reference evidence="11" key="1">
    <citation type="submission" date="2020-01" db="EMBL/GenBank/DDBJ databases">
        <authorList>
            <person name="Meier V. D."/>
            <person name="Meier V D."/>
        </authorList>
    </citation>
    <scope>NUCLEOTIDE SEQUENCE</scope>
    <source>
        <strain evidence="11">HLG_WM_MAG_07</strain>
    </source>
</reference>
<dbReference type="GO" id="GO:0010043">
    <property type="term" value="P:response to zinc ion"/>
    <property type="evidence" value="ECO:0007669"/>
    <property type="project" value="TreeGrafter"/>
</dbReference>
<dbReference type="SUPFAM" id="SSF52540">
    <property type="entry name" value="P-loop containing nucleoside triphosphate hydrolases"/>
    <property type="match status" value="1"/>
</dbReference>
<evidence type="ECO:0000256" key="5">
    <source>
        <dbReference type="ARBA" id="ARBA00022840"/>
    </source>
</evidence>
<keyword evidence="1" id="KW-0813">Transport</keyword>
<dbReference type="NCBIfam" id="NF007090">
    <property type="entry name" value="PRK09544.1"/>
    <property type="match status" value="1"/>
</dbReference>
<dbReference type="InterPro" id="IPR003593">
    <property type="entry name" value="AAA+_ATPase"/>
</dbReference>
<dbReference type="GO" id="GO:0016887">
    <property type="term" value="F:ATP hydrolysis activity"/>
    <property type="evidence" value="ECO:0007669"/>
    <property type="project" value="InterPro"/>
</dbReference>
<evidence type="ECO:0000256" key="2">
    <source>
        <dbReference type="ARBA" id="ARBA00022475"/>
    </source>
</evidence>
<keyword evidence="9" id="KW-0472">Membrane</keyword>
<dbReference type="InterPro" id="IPR003439">
    <property type="entry name" value="ABC_transporter-like_ATP-bd"/>
</dbReference>
<evidence type="ECO:0000259" key="10">
    <source>
        <dbReference type="PROSITE" id="PS50893"/>
    </source>
</evidence>
<keyword evidence="5 11" id="KW-0067">ATP-binding</keyword>
<protein>
    <submittedName>
        <fullName evidence="11">Zinc ABC transporter, ATP-binding protein ZnuC</fullName>
    </submittedName>
</protein>
<evidence type="ECO:0000256" key="1">
    <source>
        <dbReference type="ARBA" id="ARBA00022448"/>
    </source>
</evidence>
<dbReference type="PROSITE" id="PS50893">
    <property type="entry name" value="ABC_TRANSPORTER_2"/>
    <property type="match status" value="1"/>
</dbReference>
<dbReference type="GO" id="GO:0005524">
    <property type="term" value="F:ATP binding"/>
    <property type="evidence" value="ECO:0007669"/>
    <property type="project" value="UniProtKB-KW"/>
</dbReference>
<dbReference type="InterPro" id="IPR050153">
    <property type="entry name" value="Metal_Ion_Import_ABC"/>
</dbReference>
<dbReference type="AlphaFoldDB" id="A0A6S6TB54"/>
<dbReference type="Pfam" id="PF00005">
    <property type="entry name" value="ABC_tran"/>
    <property type="match status" value="1"/>
</dbReference>
<organism evidence="11">
    <name type="scientific">uncultured Thiotrichaceae bacterium</name>
    <dbReference type="NCBI Taxonomy" id="298394"/>
    <lineage>
        <taxon>Bacteria</taxon>
        <taxon>Pseudomonadati</taxon>
        <taxon>Pseudomonadota</taxon>
        <taxon>Gammaproteobacteria</taxon>
        <taxon>Thiotrichales</taxon>
        <taxon>Thiotrichaceae</taxon>
        <taxon>environmental samples</taxon>
    </lineage>
</organism>
<keyword evidence="6" id="KW-0864">Zinc transport</keyword>
<feature type="domain" description="ABC transporter" evidence="10">
    <location>
        <begin position="6"/>
        <end position="221"/>
    </location>
</feature>
<keyword evidence="2" id="KW-1003">Cell membrane</keyword>
<evidence type="ECO:0000256" key="3">
    <source>
        <dbReference type="ARBA" id="ARBA00022741"/>
    </source>
</evidence>
<accession>A0A6S6TB54</accession>
<evidence type="ECO:0000256" key="8">
    <source>
        <dbReference type="ARBA" id="ARBA00023065"/>
    </source>
</evidence>
<evidence type="ECO:0000256" key="6">
    <source>
        <dbReference type="ARBA" id="ARBA00022906"/>
    </source>
</evidence>
<dbReference type="InterPro" id="IPR017871">
    <property type="entry name" value="ABC_transporter-like_CS"/>
</dbReference>
<proteinExistence type="predicted"/>
<dbReference type="FunFam" id="3.40.50.300:FF:000392">
    <property type="entry name" value="Zinc import ATP-binding protein ZnuC"/>
    <property type="match status" value="1"/>
</dbReference>
<evidence type="ECO:0000256" key="9">
    <source>
        <dbReference type="ARBA" id="ARBA00023136"/>
    </source>
</evidence>